<feature type="region of interest" description="Disordered" evidence="3">
    <location>
        <begin position="448"/>
        <end position="495"/>
    </location>
</feature>
<evidence type="ECO:0008006" key="7">
    <source>
        <dbReference type="Google" id="ProtNLM"/>
    </source>
</evidence>
<evidence type="ECO:0000256" key="3">
    <source>
        <dbReference type="SAM" id="MobiDB-lite"/>
    </source>
</evidence>
<name>A0A1W0X5F2_HYPEX</name>
<evidence type="ECO:0000256" key="4">
    <source>
        <dbReference type="SAM" id="SignalP"/>
    </source>
</evidence>
<organism evidence="5 6">
    <name type="scientific">Hypsibius exemplaris</name>
    <name type="common">Freshwater tardigrade</name>
    <dbReference type="NCBI Taxonomy" id="2072580"/>
    <lineage>
        <taxon>Eukaryota</taxon>
        <taxon>Metazoa</taxon>
        <taxon>Ecdysozoa</taxon>
        <taxon>Tardigrada</taxon>
        <taxon>Eutardigrada</taxon>
        <taxon>Parachela</taxon>
        <taxon>Hypsibioidea</taxon>
        <taxon>Hypsibiidae</taxon>
        <taxon>Hypsibius</taxon>
    </lineage>
</organism>
<feature type="region of interest" description="Disordered" evidence="3">
    <location>
        <begin position="301"/>
        <end position="432"/>
    </location>
</feature>
<evidence type="ECO:0000313" key="5">
    <source>
        <dbReference type="EMBL" id="OQV22570.1"/>
    </source>
</evidence>
<accession>A0A1W0X5F2</accession>
<dbReference type="PANTHER" id="PTHR10036">
    <property type="entry name" value="CD59 GLYCOPROTEIN"/>
    <property type="match status" value="1"/>
</dbReference>
<dbReference type="AlphaFoldDB" id="A0A1W0X5F2"/>
<evidence type="ECO:0000256" key="1">
    <source>
        <dbReference type="ARBA" id="ARBA00022729"/>
    </source>
</evidence>
<comment type="caution">
    <text evidence="5">The sequence shown here is derived from an EMBL/GenBank/DDBJ whole genome shotgun (WGS) entry which is preliminary data.</text>
</comment>
<feature type="compositionally biased region" description="Gly residues" evidence="3">
    <location>
        <begin position="351"/>
        <end position="360"/>
    </location>
</feature>
<dbReference type="EMBL" id="MTYJ01000016">
    <property type="protein sequence ID" value="OQV22570.1"/>
    <property type="molecule type" value="Genomic_DNA"/>
</dbReference>
<keyword evidence="6" id="KW-1185">Reference proteome</keyword>
<dbReference type="PANTHER" id="PTHR10036:SF3">
    <property type="entry name" value="PROTEIN SLEEPLESS-RELATED"/>
    <property type="match status" value="1"/>
</dbReference>
<proteinExistence type="predicted"/>
<dbReference type="OrthoDB" id="10649292at2759"/>
<feature type="signal peptide" evidence="4">
    <location>
        <begin position="1"/>
        <end position="28"/>
    </location>
</feature>
<feature type="compositionally biased region" description="Low complexity" evidence="3">
    <location>
        <begin position="453"/>
        <end position="462"/>
    </location>
</feature>
<sequence length="789" mass="81231">MDTFTDQQRRLFLCVIYLFPALLQEISALRCYECNPSSGYSVAGTFSSSSSSSGPAGAFGSSSSSSDCYSPDTRQIKDCAWDIQSCYTVVLPGPQTGIGGSTADSPSSSSSTPSSNGLSPALPNQSQTISRGCGRSPLARPTDVGDDECKVVTIPSPLPGASGSPTRATICNCKSSQCNDKRPDQLPSGGFSSSQTSPWTSMSGSAHWISPWGSGSPYPGMNRDSSAGYGSPFNGDGGPIGQSTSYTGNNQPQPMYFHPNNPPSGYYLPQNSVGGGNGRFNGGPQSSFAIDTRDLPIGGGPSVGNGQFTGGNEQFNGGNGQLSGRGPSVGNSQLPVGGPSVGNGQFSVGGPSAGNGGNGGRFAMQSFSSPAYGPPQTAYVPSSQGYPPYPGSAPPSSGFLQPSASQSGSEAYEYRNDYRGPSSGFAGNPNQGTGFYPGAVPVNGLSYRQTDASANGNGNSNNYGGGLSSGKDQSRDRPQQFTGTATDPLLQYGPRPSVLPNLNPDPWKVNSVSGLNGGNGGPSGTVEYHVTSRAPYTPLQPQGQFGVSQNIPYGNPYTANSGLIVQRGCGKYPGVFEVGDEECRVVTLPGTQTRATVCNCRSDSCNSRRPDQVQNPLTGQSTITTGFYPNAPPSSGPYDPSRQPMGGGGAYQPIGGVGGVYQPPGGPYAQPGQFAYGSGYYPNNQLQPGAQYPFQQYPSTAYGPQQQPGYYNAPVGQPNYNPGYVAGPAPYGPGYAPGQQVPNQYQGGGIGTDPYAYPGRYGGAAALTKPWALCVSTLLLIAVAAGCIR</sequence>
<feature type="chain" id="PRO_5012641904" description="Postacrosomal sheath WW domain-binding protein" evidence="4">
    <location>
        <begin position="29"/>
        <end position="789"/>
    </location>
</feature>
<dbReference type="Proteomes" id="UP000192578">
    <property type="component" value="Unassembled WGS sequence"/>
</dbReference>
<evidence type="ECO:0000313" key="6">
    <source>
        <dbReference type="Proteomes" id="UP000192578"/>
    </source>
</evidence>
<feature type="compositionally biased region" description="Low complexity" evidence="3">
    <location>
        <begin position="101"/>
        <end position="120"/>
    </location>
</feature>
<feature type="region of interest" description="Disordered" evidence="3">
    <location>
        <begin position="621"/>
        <end position="649"/>
    </location>
</feature>
<keyword evidence="2" id="KW-1015">Disulfide bond</keyword>
<feature type="region of interest" description="Disordered" evidence="3">
    <location>
        <begin position="97"/>
        <end position="166"/>
    </location>
</feature>
<feature type="compositionally biased region" description="Polar residues" evidence="3">
    <location>
        <begin position="399"/>
        <end position="409"/>
    </location>
</feature>
<gene>
    <name evidence="5" type="ORF">BV898_03396</name>
</gene>
<protein>
    <recommendedName>
        <fullName evidence="7">Postacrosomal sheath WW domain-binding protein</fullName>
    </recommendedName>
</protein>
<reference evidence="6" key="1">
    <citation type="submission" date="2017-01" db="EMBL/GenBank/DDBJ databases">
        <title>Comparative genomics of anhydrobiosis in the tardigrade Hypsibius dujardini.</title>
        <authorList>
            <person name="Yoshida Y."/>
            <person name="Koutsovoulos G."/>
            <person name="Laetsch D."/>
            <person name="Stevens L."/>
            <person name="Kumar S."/>
            <person name="Horikawa D."/>
            <person name="Ishino K."/>
            <person name="Komine S."/>
            <person name="Tomita M."/>
            <person name="Blaxter M."/>
            <person name="Arakawa K."/>
        </authorList>
    </citation>
    <scope>NUCLEOTIDE SEQUENCE [LARGE SCALE GENOMIC DNA]</scope>
    <source>
        <strain evidence="6">Z151</strain>
    </source>
</reference>
<evidence type="ECO:0000256" key="2">
    <source>
        <dbReference type="ARBA" id="ARBA00023157"/>
    </source>
</evidence>
<keyword evidence="1 4" id="KW-0732">Signal</keyword>